<evidence type="ECO:0000313" key="3">
    <source>
        <dbReference type="Proteomes" id="UP000606730"/>
    </source>
</evidence>
<protein>
    <submittedName>
        <fullName evidence="2">Uncharacterized protein</fullName>
    </submittedName>
</protein>
<organism evidence="2 3">
    <name type="scientific">Actibacterium pelagium</name>
    <dbReference type="NCBI Taxonomy" id="2029103"/>
    <lineage>
        <taxon>Bacteria</taxon>
        <taxon>Pseudomonadati</taxon>
        <taxon>Pseudomonadota</taxon>
        <taxon>Alphaproteobacteria</taxon>
        <taxon>Rhodobacterales</taxon>
        <taxon>Roseobacteraceae</taxon>
        <taxon>Actibacterium</taxon>
    </lineage>
</organism>
<dbReference type="Proteomes" id="UP000606730">
    <property type="component" value="Unassembled WGS sequence"/>
</dbReference>
<name>A0A917EIQ6_9RHOB</name>
<feature type="transmembrane region" description="Helical" evidence="1">
    <location>
        <begin position="39"/>
        <end position="62"/>
    </location>
</feature>
<evidence type="ECO:0000313" key="2">
    <source>
        <dbReference type="EMBL" id="GGE41293.1"/>
    </source>
</evidence>
<reference evidence="2" key="1">
    <citation type="journal article" date="2014" name="Int. J. Syst. Evol. Microbiol.">
        <title>Complete genome sequence of Corynebacterium casei LMG S-19264T (=DSM 44701T), isolated from a smear-ripened cheese.</title>
        <authorList>
            <consortium name="US DOE Joint Genome Institute (JGI-PGF)"/>
            <person name="Walter F."/>
            <person name="Albersmeier A."/>
            <person name="Kalinowski J."/>
            <person name="Ruckert C."/>
        </authorList>
    </citation>
    <scope>NUCLEOTIDE SEQUENCE</scope>
    <source>
        <strain evidence="2">CGMCC 1.16012</strain>
    </source>
</reference>
<comment type="caution">
    <text evidence="2">The sequence shown here is derived from an EMBL/GenBank/DDBJ whole genome shotgun (WGS) entry which is preliminary data.</text>
</comment>
<accession>A0A917EIQ6</accession>
<evidence type="ECO:0000256" key="1">
    <source>
        <dbReference type="SAM" id="Phobius"/>
    </source>
</evidence>
<keyword evidence="3" id="KW-1185">Reference proteome</keyword>
<reference evidence="2" key="2">
    <citation type="submission" date="2020-09" db="EMBL/GenBank/DDBJ databases">
        <authorList>
            <person name="Sun Q."/>
            <person name="Zhou Y."/>
        </authorList>
    </citation>
    <scope>NUCLEOTIDE SEQUENCE</scope>
    <source>
        <strain evidence="2">CGMCC 1.16012</strain>
    </source>
</reference>
<dbReference type="AlphaFoldDB" id="A0A917EIQ6"/>
<dbReference type="RefSeq" id="WP_095596486.1">
    <property type="nucleotide sequence ID" value="NZ_BMKN01000001.1"/>
</dbReference>
<keyword evidence="1" id="KW-1133">Transmembrane helix</keyword>
<keyword evidence="1" id="KW-0812">Transmembrane</keyword>
<sequence>MSTIIALAIDSAGVGVGVFVGMLIGLSVRRKRVGTDEGLIGNSVLVTALVLGLGAMALMMLMKALWG</sequence>
<proteinExistence type="predicted"/>
<feature type="transmembrane region" description="Helical" evidence="1">
    <location>
        <begin position="6"/>
        <end position="27"/>
    </location>
</feature>
<dbReference type="EMBL" id="BMKN01000001">
    <property type="protein sequence ID" value="GGE41293.1"/>
    <property type="molecule type" value="Genomic_DNA"/>
</dbReference>
<gene>
    <name evidence="2" type="ORF">GCM10011517_06120</name>
</gene>
<dbReference type="OrthoDB" id="7870097at2"/>
<keyword evidence="1" id="KW-0472">Membrane</keyword>